<name>A0AAV0MMJ7_9ROSI</name>
<accession>A0AAV0MMJ7</accession>
<feature type="non-terminal residue" evidence="2">
    <location>
        <position position="1"/>
    </location>
</feature>
<dbReference type="AlphaFoldDB" id="A0AAV0MMJ7"/>
<protein>
    <submittedName>
        <fullName evidence="2">Uncharacterized protein</fullName>
    </submittedName>
</protein>
<proteinExistence type="predicted"/>
<dbReference type="Pfam" id="PF07939">
    <property type="entry name" value="DUF1685"/>
    <property type="match status" value="1"/>
</dbReference>
<evidence type="ECO:0000313" key="3">
    <source>
        <dbReference type="Proteomes" id="UP001154282"/>
    </source>
</evidence>
<feature type="region of interest" description="Disordered" evidence="1">
    <location>
        <begin position="1"/>
        <end position="21"/>
    </location>
</feature>
<keyword evidence="3" id="KW-1185">Reference proteome</keyword>
<dbReference type="Proteomes" id="UP001154282">
    <property type="component" value="Unassembled WGS sequence"/>
</dbReference>
<dbReference type="InterPro" id="IPR012881">
    <property type="entry name" value="DUF1685"/>
</dbReference>
<evidence type="ECO:0000256" key="1">
    <source>
        <dbReference type="SAM" id="MobiDB-lite"/>
    </source>
</evidence>
<dbReference type="EMBL" id="CAMGYJ010000007">
    <property type="protein sequence ID" value="CAI0447316.1"/>
    <property type="molecule type" value="Genomic_DNA"/>
</dbReference>
<dbReference type="PANTHER" id="PTHR31865">
    <property type="entry name" value="OSJNBA0071G03.3 PROTEIN"/>
    <property type="match status" value="1"/>
</dbReference>
<organism evidence="2 3">
    <name type="scientific">Linum tenue</name>
    <dbReference type="NCBI Taxonomy" id="586396"/>
    <lineage>
        <taxon>Eukaryota</taxon>
        <taxon>Viridiplantae</taxon>
        <taxon>Streptophyta</taxon>
        <taxon>Embryophyta</taxon>
        <taxon>Tracheophyta</taxon>
        <taxon>Spermatophyta</taxon>
        <taxon>Magnoliopsida</taxon>
        <taxon>eudicotyledons</taxon>
        <taxon>Gunneridae</taxon>
        <taxon>Pentapetalae</taxon>
        <taxon>rosids</taxon>
        <taxon>fabids</taxon>
        <taxon>Malpighiales</taxon>
        <taxon>Linaceae</taxon>
        <taxon>Linum</taxon>
    </lineage>
</organism>
<feature type="region of interest" description="Disordered" evidence="1">
    <location>
        <begin position="87"/>
        <end position="110"/>
    </location>
</feature>
<gene>
    <name evidence="2" type="ORF">LITE_LOCUS29362</name>
</gene>
<feature type="compositionally biased region" description="Polar residues" evidence="1">
    <location>
        <begin position="1"/>
        <end position="11"/>
    </location>
</feature>
<reference evidence="2" key="1">
    <citation type="submission" date="2022-08" db="EMBL/GenBank/DDBJ databases">
        <authorList>
            <person name="Gutierrez-Valencia J."/>
        </authorList>
    </citation>
    <scope>NUCLEOTIDE SEQUENCE</scope>
</reference>
<sequence>KRKTPHTYSSLSEKRHKPSAAAWLSTIPHDSAVAAESVKMTESESQISRLRRLSISQPDLAALPVPEPQRPRPHLRKILSWSPETGREEVWRRRKGNHHQESRRSRLHRSVTDEDLDELKACIELGFGFEPDSPDLDPRLSDALPALGFYCAVNKQYNEILKRTSSDASISSDGSASSAVVDPVGGLFGWVGLGEDPETVKTRLRQWARVVACSVKQLAGSQQSNKTDH</sequence>
<comment type="caution">
    <text evidence="2">The sequence shown here is derived from an EMBL/GenBank/DDBJ whole genome shotgun (WGS) entry which is preliminary data.</text>
</comment>
<dbReference type="PANTHER" id="PTHR31865:SF22">
    <property type="entry name" value="DUF1685 FAMILY PROTEIN"/>
    <property type="match status" value="1"/>
</dbReference>
<evidence type="ECO:0000313" key="2">
    <source>
        <dbReference type="EMBL" id="CAI0447316.1"/>
    </source>
</evidence>